<sequence length="128" mass="14542">MTLLLKTYSGLLCEDSPVMVYGDTIAANNMVWYTTAQSREAVECHPEKRPNHLAKFLQFADDQHTHREAMPCHTTTTLHAAGLTNHITLLAAAPLITMCSAWLVHMFEFGKKVEFTTRAQEEWQDSIY</sequence>
<dbReference type="Gramene" id="OB11G22260.1">
    <property type="protein sequence ID" value="OB11G22260.1"/>
    <property type="gene ID" value="OB11G22260"/>
</dbReference>
<dbReference type="EnsemblPlants" id="OB11G22260.1">
    <property type="protein sequence ID" value="OB11G22260.1"/>
    <property type="gene ID" value="OB11G22260"/>
</dbReference>
<dbReference type="AlphaFoldDB" id="J3N8U0"/>
<accession>J3N8U0</accession>
<protein>
    <submittedName>
        <fullName evidence="1">Uncharacterized protein</fullName>
    </submittedName>
</protein>
<evidence type="ECO:0000313" key="2">
    <source>
        <dbReference type="Proteomes" id="UP000006038"/>
    </source>
</evidence>
<dbReference type="HOGENOM" id="CLU_1962979_0_0_1"/>
<reference evidence="1" key="2">
    <citation type="submission" date="2013-04" db="UniProtKB">
        <authorList>
            <consortium name="EnsemblPlants"/>
        </authorList>
    </citation>
    <scope>IDENTIFICATION</scope>
</reference>
<organism evidence="1">
    <name type="scientific">Oryza brachyantha</name>
    <name type="common">malo sina</name>
    <dbReference type="NCBI Taxonomy" id="4533"/>
    <lineage>
        <taxon>Eukaryota</taxon>
        <taxon>Viridiplantae</taxon>
        <taxon>Streptophyta</taxon>
        <taxon>Embryophyta</taxon>
        <taxon>Tracheophyta</taxon>
        <taxon>Spermatophyta</taxon>
        <taxon>Magnoliopsida</taxon>
        <taxon>Liliopsida</taxon>
        <taxon>Poales</taxon>
        <taxon>Poaceae</taxon>
        <taxon>BOP clade</taxon>
        <taxon>Oryzoideae</taxon>
        <taxon>Oryzeae</taxon>
        <taxon>Oryzinae</taxon>
        <taxon>Oryza</taxon>
    </lineage>
</organism>
<evidence type="ECO:0000313" key="1">
    <source>
        <dbReference type="EnsemblPlants" id="OB11G22260.1"/>
    </source>
</evidence>
<name>J3N8U0_ORYBR</name>
<proteinExistence type="predicted"/>
<dbReference type="Proteomes" id="UP000006038">
    <property type="component" value="Chromosome 11"/>
</dbReference>
<keyword evidence="2" id="KW-1185">Reference proteome</keyword>
<reference evidence="1" key="1">
    <citation type="journal article" date="2013" name="Nat. Commun.">
        <title>Whole-genome sequencing of Oryza brachyantha reveals mechanisms underlying Oryza genome evolution.</title>
        <authorList>
            <person name="Chen J."/>
            <person name="Huang Q."/>
            <person name="Gao D."/>
            <person name="Wang J."/>
            <person name="Lang Y."/>
            <person name="Liu T."/>
            <person name="Li B."/>
            <person name="Bai Z."/>
            <person name="Luis Goicoechea J."/>
            <person name="Liang C."/>
            <person name="Chen C."/>
            <person name="Zhang W."/>
            <person name="Sun S."/>
            <person name="Liao Y."/>
            <person name="Zhang X."/>
            <person name="Yang L."/>
            <person name="Song C."/>
            <person name="Wang M."/>
            <person name="Shi J."/>
            <person name="Liu G."/>
            <person name="Liu J."/>
            <person name="Zhou H."/>
            <person name="Zhou W."/>
            <person name="Yu Q."/>
            <person name="An N."/>
            <person name="Chen Y."/>
            <person name="Cai Q."/>
            <person name="Wang B."/>
            <person name="Liu B."/>
            <person name="Min J."/>
            <person name="Huang Y."/>
            <person name="Wu H."/>
            <person name="Li Z."/>
            <person name="Zhang Y."/>
            <person name="Yin Y."/>
            <person name="Song W."/>
            <person name="Jiang J."/>
            <person name="Jackson S.A."/>
            <person name="Wing R.A."/>
            <person name="Wang J."/>
            <person name="Chen M."/>
        </authorList>
    </citation>
    <scope>NUCLEOTIDE SEQUENCE [LARGE SCALE GENOMIC DNA]</scope>
    <source>
        <strain evidence="1">cv. IRGC 101232</strain>
    </source>
</reference>